<reference evidence="1" key="1">
    <citation type="submission" date="2020-07" db="EMBL/GenBank/DDBJ databases">
        <authorList>
            <person name="Pothier F. J."/>
        </authorList>
    </citation>
    <scope>NUCLEOTIDE SEQUENCE</scope>
    <source>
        <strain evidence="1">CFBP 8129</strain>
    </source>
</reference>
<dbReference type="EMBL" id="LR828253">
    <property type="protein sequence ID" value="CAD0344290.1"/>
    <property type="molecule type" value="Genomic_DNA"/>
</dbReference>
<dbReference type="GO" id="GO:0036424">
    <property type="term" value="F:L-phosphoserine phosphatase activity"/>
    <property type="evidence" value="ECO:0007669"/>
    <property type="project" value="TreeGrafter"/>
</dbReference>
<dbReference type="Pfam" id="PF12710">
    <property type="entry name" value="HAD"/>
    <property type="match status" value="1"/>
</dbReference>
<name>A0A6V7E0K5_9XANT</name>
<dbReference type="GO" id="GO:0006564">
    <property type="term" value="P:L-serine biosynthetic process"/>
    <property type="evidence" value="ECO:0007669"/>
    <property type="project" value="TreeGrafter"/>
</dbReference>
<organism evidence="1">
    <name type="scientific">Xanthomonas hortorum pv. gardneri</name>
    <dbReference type="NCBI Taxonomy" id="2754056"/>
    <lineage>
        <taxon>Bacteria</taxon>
        <taxon>Pseudomonadati</taxon>
        <taxon>Pseudomonadota</taxon>
        <taxon>Gammaproteobacteria</taxon>
        <taxon>Lysobacterales</taxon>
        <taxon>Lysobacteraceae</taxon>
        <taxon>Xanthomonas</taxon>
    </lineage>
</organism>
<dbReference type="CDD" id="cd02612">
    <property type="entry name" value="HAD_PGPPase"/>
    <property type="match status" value="1"/>
</dbReference>
<accession>A0A6V7E0K5</accession>
<dbReference type="PANTHER" id="PTHR43344:SF14">
    <property type="entry name" value="HAD-IB FAMILY HYDROLASE"/>
    <property type="match status" value="1"/>
</dbReference>
<evidence type="ECO:0000313" key="1">
    <source>
        <dbReference type="EMBL" id="CAD0344284.1"/>
    </source>
</evidence>
<proteinExistence type="predicted"/>
<dbReference type="GO" id="GO:0000287">
    <property type="term" value="F:magnesium ion binding"/>
    <property type="evidence" value="ECO:0007669"/>
    <property type="project" value="TreeGrafter"/>
</dbReference>
<dbReference type="InterPro" id="IPR050582">
    <property type="entry name" value="HAD-like_SerB"/>
</dbReference>
<dbReference type="InterPro" id="IPR023214">
    <property type="entry name" value="HAD_sf"/>
</dbReference>
<dbReference type="Gene3D" id="3.40.50.1000">
    <property type="entry name" value="HAD superfamily/HAD-like"/>
    <property type="match status" value="1"/>
</dbReference>
<dbReference type="RefSeq" id="WP_006450212.1">
    <property type="nucleotide sequence ID" value="NZ_CP018728.1"/>
</dbReference>
<dbReference type="InterPro" id="IPR036412">
    <property type="entry name" value="HAD-like_sf"/>
</dbReference>
<dbReference type="EMBL" id="LR828253">
    <property type="protein sequence ID" value="CAD0344284.1"/>
    <property type="molecule type" value="Genomic_DNA"/>
</dbReference>
<dbReference type="Gene3D" id="1.20.1440.100">
    <property type="entry name" value="SG protein - dephosphorylation function"/>
    <property type="match status" value="1"/>
</dbReference>
<dbReference type="AlphaFoldDB" id="A0A6V7E0K5"/>
<dbReference type="NCBIfam" id="TIGR01488">
    <property type="entry name" value="HAD-SF-IB"/>
    <property type="match status" value="1"/>
</dbReference>
<sequence>MQLALFDFDHTITTCDTYAHFLRKVATPAQLAAAKWQLGPWVLGYRVGLISAQALRARVTRLVFSARSLEEMTMHGAAYARNDLPGMLRTNVMQRIDWHQAQGHEVVLVSASLDLYLQPWCAQHDLSLICNRLEHDAGVLSGRYANGDCGPLKATQIRLRYDLSQYECVHAYGDSREDTPLLALAQQRWYRGNLLH</sequence>
<dbReference type="PANTHER" id="PTHR43344">
    <property type="entry name" value="PHOSPHOSERINE PHOSPHATASE"/>
    <property type="match status" value="1"/>
</dbReference>
<gene>
    <name evidence="1" type="ORF">CFBP8129_29870</name>
</gene>
<evidence type="ECO:0008006" key="2">
    <source>
        <dbReference type="Google" id="ProtNLM"/>
    </source>
</evidence>
<dbReference type="SUPFAM" id="SSF56784">
    <property type="entry name" value="HAD-like"/>
    <property type="match status" value="1"/>
</dbReference>
<protein>
    <recommendedName>
        <fullName evidence="2">Phosphatase</fullName>
    </recommendedName>
</protein>
<dbReference type="GO" id="GO:0005737">
    <property type="term" value="C:cytoplasm"/>
    <property type="evidence" value="ECO:0007669"/>
    <property type="project" value="TreeGrafter"/>
</dbReference>